<reference evidence="7" key="2">
    <citation type="submission" date="2025-08" db="UniProtKB">
        <authorList>
            <consortium name="Ensembl"/>
        </authorList>
    </citation>
    <scope>IDENTIFICATION</scope>
</reference>
<keyword evidence="2 4" id="KW-0863">Zinc-finger</keyword>
<evidence type="ECO:0000256" key="5">
    <source>
        <dbReference type="SAM" id="MobiDB-lite"/>
    </source>
</evidence>
<dbReference type="PROSITE" id="PS01357">
    <property type="entry name" value="ZF_ZZ_1"/>
    <property type="match status" value="1"/>
</dbReference>
<feature type="region of interest" description="Disordered" evidence="5">
    <location>
        <begin position="308"/>
        <end position="369"/>
    </location>
</feature>
<dbReference type="InterPro" id="IPR015154">
    <property type="entry name" value="EF-hand_dom_typ2"/>
</dbReference>
<feature type="region of interest" description="Disordered" evidence="5">
    <location>
        <begin position="442"/>
        <end position="537"/>
    </location>
</feature>
<feature type="compositionally biased region" description="Basic and acidic residues" evidence="5">
    <location>
        <begin position="518"/>
        <end position="529"/>
    </location>
</feature>
<dbReference type="SUPFAM" id="SSF57850">
    <property type="entry name" value="RING/U-box"/>
    <property type="match status" value="1"/>
</dbReference>
<dbReference type="Gene3D" id="1.10.238.10">
    <property type="entry name" value="EF-hand"/>
    <property type="match status" value="1"/>
</dbReference>
<dbReference type="Pfam" id="PF09068">
    <property type="entry name" value="EF-hand_2"/>
    <property type="match status" value="1"/>
</dbReference>
<feature type="compositionally biased region" description="Polar residues" evidence="5">
    <location>
        <begin position="442"/>
        <end position="460"/>
    </location>
</feature>
<proteinExistence type="predicted"/>
<evidence type="ECO:0000256" key="3">
    <source>
        <dbReference type="ARBA" id="ARBA00022833"/>
    </source>
</evidence>
<keyword evidence="8" id="KW-1185">Reference proteome</keyword>
<dbReference type="GeneTree" id="ENSGT00980000198690"/>
<dbReference type="GO" id="GO:0045202">
    <property type="term" value="C:synapse"/>
    <property type="evidence" value="ECO:0007669"/>
    <property type="project" value="GOC"/>
</dbReference>
<organism evidence="7 8">
    <name type="scientific">Amphiprion percula</name>
    <name type="common">Orange clownfish</name>
    <name type="synonym">Lutjanus percula</name>
    <dbReference type="NCBI Taxonomy" id="161767"/>
    <lineage>
        <taxon>Eukaryota</taxon>
        <taxon>Metazoa</taxon>
        <taxon>Chordata</taxon>
        <taxon>Craniata</taxon>
        <taxon>Vertebrata</taxon>
        <taxon>Euteleostomi</taxon>
        <taxon>Actinopterygii</taxon>
        <taxon>Neopterygii</taxon>
        <taxon>Teleostei</taxon>
        <taxon>Neoteleostei</taxon>
        <taxon>Acanthomorphata</taxon>
        <taxon>Ovalentaria</taxon>
        <taxon>Pomacentridae</taxon>
        <taxon>Amphiprion</taxon>
    </lineage>
</organism>
<dbReference type="Ensembl" id="ENSAPET00000011343.1">
    <property type="protein sequence ID" value="ENSAPEP00000011040.1"/>
    <property type="gene ID" value="ENSAPEG00000007927.1"/>
</dbReference>
<dbReference type="Gene3D" id="3.30.60.90">
    <property type="match status" value="1"/>
</dbReference>
<evidence type="ECO:0000256" key="4">
    <source>
        <dbReference type="PROSITE-ProRule" id="PRU00228"/>
    </source>
</evidence>
<dbReference type="PANTHER" id="PTHR12268">
    <property type="entry name" value="E3 UBIQUITIN-PROTEIN LIGASE KCMF1"/>
    <property type="match status" value="1"/>
</dbReference>
<feature type="compositionally biased region" description="Basic and acidic residues" evidence="5">
    <location>
        <begin position="496"/>
        <end position="510"/>
    </location>
</feature>
<dbReference type="AlphaFoldDB" id="A0A3P8SFZ4"/>
<dbReference type="STRING" id="161767.ENSAPEP00000011040"/>
<dbReference type="InterPro" id="IPR050774">
    <property type="entry name" value="KCMF1/Dystrophin"/>
</dbReference>
<dbReference type="PROSITE" id="PS50135">
    <property type="entry name" value="ZF_ZZ_2"/>
    <property type="match status" value="1"/>
</dbReference>
<protein>
    <recommendedName>
        <fullName evidence="6">ZZ-type domain-containing protein</fullName>
    </recommendedName>
</protein>
<evidence type="ECO:0000256" key="1">
    <source>
        <dbReference type="ARBA" id="ARBA00022723"/>
    </source>
</evidence>
<reference evidence="7 8" key="1">
    <citation type="submission" date="2018-03" db="EMBL/GenBank/DDBJ databases">
        <title>Finding Nemo's genes: A chromosome-scale reference assembly of the genome of the orange clownfish Amphiprion percula.</title>
        <authorList>
            <person name="Lehmann R."/>
        </authorList>
    </citation>
    <scope>NUCLEOTIDE SEQUENCE</scope>
</reference>
<evidence type="ECO:0000259" key="6">
    <source>
        <dbReference type="PROSITE" id="PS50135"/>
    </source>
</evidence>
<dbReference type="InterPro" id="IPR043145">
    <property type="entry name" value="Znf_ZZ_sf"/>
</dbReference>
<dbReference type="Proteomes" id="UP000265080">
    <property type="component" value="Chromosome 24"/>
</dbReference>
<feature type="compositionally biased region" description="Polar residues" evidence="5">
    <location>
        <begin position="482"/>
        <end position="495"/>
    </location>
</feature>
<dbReference type="SMART" id="SM00291">
    <property type="entry name" value="ZnF_ZZ"/>
    <property type="match status" value="1"/>
</dbReference>
<evidence type="ECO:0000313" key="7">
    <source>
        <dbReference type="Ensembl" id="ENSAPEP00000011040.1"/>
    </source>
</evidence>
<dbReference type="PANTHER" id="PTHR12268:SF18">
    <property type="entry name" value="DYSTROTELIN"/>
    <property type="match status" value="1"/>
</dbReference>
<dbReference type="SUPFAM" id="SSF47473">
    <property type="entry name" value="EF-hand"/>
    <property type="match status" value="2"/>
</dbReference>
<evidence type="ECO:0000256" key="2">
    <source>
        <dbReference type="ARBA" id="ARBA00022771"/>
    </source>
</evidence>
<dbReference type="InterPro" id="IPR015153">
    <property type="entry name" value="EF-hand_dom_typ1"/>
</dbReference>
<dbReference type="Pfam" id="PF09069">
    <property type="entry name" value="EF-hand_3"/>
    <property type="match status" value="1"/>
</dbReference>
<accession>A0A3P8SFZ4</accession>
<keyword evidence="3" id="KW-0862">Zinc</keyword>
<feature type="domain" description="ZZ-type" evidence="6">
    <location>
        <begin position="217"/>
        <end position="273"/>
    </location>
</feature>
<dbReference type="Pfam" id="PF00569">
    <property type="entry name" value="ZZ"/>
    <property type="match status" value="1"/>
</dbReference>
<keyword evidence="1" id="KW-0479">Metal-binding</keyword>
<evidence type="ECO:0000313" key="8">
    <source>
        <dbReference type="Proteomes" id="UP000265080"/>
    </source>
</evidence>
<reference evidence="7" key="3">
    <citation type="submission" date="2025-09" db="UniProtKB">
        <authorList>
            <consortium name="Ensembl"/>
        </authorList>
    </citation>
    <scope>IDENTIFICATION</scope>
</reference>
<dbReference type="GO" id="GO:0005886">
    <property type="term" value="C:plasma membrane"/>
    <property type="evidence" value="ECO:0007669"/>
    <property type="project" value="TreeGrafter"/>
</dbReference>
<dbReference type="InterPro" id="IPR011992">
    <property type="entry name" value="EF-hand-dom_pair"/>
</dbReference>
<dbReference type="OMA" id="RVLMWAE"/>
<sequence length="619" mass="69109">MDLDSIEGMNEIRPSVYRAAMKLLSLQKVCHMDVVFVRHITAALRSVGGVKQQQDVVMNREEVTRTLNRMFHSVSQDVPGHVTVAAPEETCSLMMRLFDRSHSGCVSARSLQTALIALSADNLLLKFRGLVSVSGNSSGSVSRSGLRSLLQDLTQVPAAVQEEVVFGGVEVAVRSCFDGVLTPTASEEHVMSWLQSEPHLLLWLPTLYRLSVGQNISHNVRCHTCKTLPITGLRYRCMKCVNVHVCQSCFLTDRQSRKHKIHHPVLEFCTQPTWRESLSSLMQRARHSLLPRRYTQREADRQRVLMWAEPAETQDRAPPPSDASSGLADPADSPSSDGEVSHDASGRRPSPPQCSTKALQTDEETPSQQVSLLTEVRNLQRDRWLLEQQLQAWRLTVQSEQGVLEDRCSEMEVTMETLRQHNTCLQGMLTQALDKMEAQTHANNTPEHVENTEGNITPSSDTEEEEEELMKAEEEWTEDELQTPSPTIHQGSPLSHDQHCEEESADDVRLHHPIGPQDRPEEAELHRQDTCPSGGGGGDCGKCIREELLQERVDRLKTQMETDGWTERQTGETGETDGWTISIPLTLPLYLSCPSQPVRPAADGSPTLELGSARGFFPC</sequence>
<dbReference type="GO" id="GO:0008270">
    <property type="term" value="F:zinc ion binding"/>
    <property type="evidence" value="ECO:0007669"/>
    <property type="project" value="UniProtKB-KW"/>
</dbReference>
<dbReference type="GO" id="GO:0099536">
    <property type="term" value="P:synaptic signaling"/>
    <property type="evidence" value="ECO:0007669"/>
    <property type="project" value="TreeGrafter"/>
</dbReference>
<dbReference type="InterPro" id="IPR000433">
    <property type="entry name" value="Znf_ZZ"/>
</dbReference>
<name>A0A3P8SFZ4_AMPPE</name>